<organism evidence="1 2">
    <name type="scientific">Spiribacter salinus</name>
    <dbReference type="NCBI Taxonomy" id="1335746"/>
    <lineage>
        <taxon>Bacteria</taxon>
        <taxon>Pseudomonadati</taxon>
        <taxon>Pseudomonadota</taxon>
        <taxon>Gammaproteobacteria</taxon>
        <taxon>Chromatiales</taxon>
        <taxon>Ectothiorhodospiraceae</taxon>
        <taxon>Spiribacter</taxon>
    </lineage>
</organism>
<sequence>MPWTDPSDAIGVDKPIRASTHLALFQNFAAMANGEAGAPRIKVPEAIGTAATQTNLVLQPDGAGGVRWGAMSAGLVSGQRASHDGGEPVTTLPDGFLSYIYSGQIRNTAYHRLILPNPSANNIGNQFAVRIIQTGTYGATHIRVGHTGGTYLAQINDGDRYSAIFISDGAQWIPFAVDHFEPDDDVGD</sequence>
<protein>
    <submittedName>
        <fullName evidence="1">Uncharacterized protein</fullName>
    </submittedName>
</protein>
<evidence type="ECO:0000313" key="2">
    <source>
        <dbReference type="Proteomes" id="UP000315400"/>
    </source>
</evidence>
<accession>A0A540VPA9</accession>
<gene>
    <name evidence="1" type="ORF">FKY71_13025</name>
</gene>
<proteinExistence type="predicted"/>
<reference evidence="1 2" key="1">
    <citation type="submission" date="2019-06" db="EMBL/GenBank/DDBJ databases">
        <title>Metagenome assembled Genome of Spiribacter salinus SL48-SHIP from the microbial mat of Salt Lake 48 (Novosibirsk region, Russia).</title>
        <authorList>
            <person name="Shipova A."/>
            <person name="Rozanov A.S."/>
            <person name="Bryanskaya A.V."/>
            <person name="Peltek S.E."/>
        </authorList>
    </citation>
    <scope>NUCLEOTIDE SEQUENCE [LARGE SCALE GENOMIC DNA]</scope>
    <source>
        <strain evidence="1">SL48-SHIP-2</strain>
    </source>
</reference>
<dbReference type="EMBL" id="VIFK01000169">
    <property type="protein sequence ID" value="TQE98597.1"/>
    <property type="molecule type" value="Genomic_DNA"/>
</dbReference>
<name>A0A540VPA9_9GAMM</name>
<dbReference type="AlphaFoldDB" id="A0A540VPA9"/>
<dbReference type="Proteomes" id="UP000315400">
    <property type="component" value="Unassembled WGS sequence"/>
</dbReference>
<comment type="caution">
    <text evidence="1">The sequence shown here is derived from an EMBL/GenBank/DDBJ whole genome shotgun (WGS) entry which is preliminary data.</text>
</comment>
<evidence type="ECO:0000313" key="1">
    <source>
        <dbReference type="EMBL" id="TQE98597.1"/>
    </source>
</evidence>